<keyword evidence="1" id="KW-0227">DNA damage</keyword>
<evidence type="ECO:0000259" key="3">
    <source>
        <dbReference type="Pfam" id="PF21530"/>
    </source>
</evidence>
<evidence type="ECO:0000259" key="2">
    <source>
        <dbReference type="Pfam" id="PF05970"/>
    </source>
</evidence>
<sequence length="470" mass="53329">MDSKKQKPVIGWIVTANPFEGERYYLRILLNHIRGHLSFDHIKTVDGIIAPTFREAATLHGLLNLDILKFFSNETAVFFIDGPGGTGKTFLYKTLLAKIRSEHFIALATASSGVGGLARLLCLSRLIVYDEAPMSRKESIETFDKMLRDINDPELPFGGKIVVFGRDFRQVLPVVRKDTRQEKINASLAASYLWPMMKKITLSENMRARLDLDFSEYLLQVGNGTSPITIEENIKVPSEMLIPYTNDLESLEDLIDAVFGDMNIYSDNLLQMSNRAILTSRNVYVDQINAILIERFPSEIIRYYTFDETIDSSEQSIMEDFLNTLTPNGLPPHELLLKKNCPIMLFRNIDPSKGLCNGTRLICRNFNRNVIDAKIAIGHYSGKRVFIPRILFLPNADENNGFSFNRTQLPIRLSFAMTINKLQGQILDFVGIYLSQPVFCHGQLYVALSRAKSSSSIKKATQKILFMEIY</sequence>
<dbReference type="InterPro" id="IPR049163">
    <property type="entry name" value="Pif1-like_2B_dom"/>
</dbReference>
<organism evidence="4 5">
    <name type="scientific">Carya illinoinensis</name>
    <name type="common">Pecan</name>
    <dbReference type="NCBI Taxonomy" id="32201"/>
    <lineage>
        <taxon>Eukaryota</taxon>
        <taxon>Viridiplantae</taxon>
        <taxon>Streptophyta</taxon>
        <taxon>Embryophyta</taxon>
        <taxon>Tracheophyta</taxon>
        <taxon>Spermatophyta</taxon>
        <taxon>Magnoliopsida</taxon>
        <taxon>eudicotyledons</taxon>
        <taxon>Gunneridae</taxon>
        <taxon>Pentapetalae</taxon>
        <taxon>rosids</taxon>
        <taxon>fabids</taxon>
        <taxon>Fagales</taxon>
        <taxon>Juglandaceae</taxon>
        <taxon>Carya</taxon>
    </lineage>
</organism>
<dbReference type="EMBL" id="CM031816">
    <property type="protein sequence ID" value="KAG6645978.1"/>
    <property type="molecule type" value="Genomic_DNA"/>
</dbReference>
<keyword evidence="1" id="KW-0378">Hydrolase</keyword>
<dbReference type="PANTHER" id="PTHR10492:SF94">
    <property type="entry name" value="ATP-DEPENDENT DNA HELICASE"/>
    <property type="match status" value="1"/>
</dbReference>
<comment type="catalytic activity">
    <reaction evidence="1">
        <text>ATP + H2O = ADP + phosphate + H(+)</text>
        <dbReference type="Rhea" id="RHEA:13065"/>
        <dbReference type="ChEBI" id="CHEBI:15377"/>
        <dbReference type="ChEBI" id="CHEBI:15378"/>
        <dbReference type="ChEBI" id="CHEBI:30616"/>
        <dbReference type="ChEBI" id="CHEBI:43474"/>
        <dbReference type="ChEBI" id="CHEBI:456216"/>
        <dbReference type="EC" id="5.6.2.3"/>
    </reaction>
</comment>
<dbReference type="Pfam" id="PF21530">
    <property type="entry name" value="Pif1_2B_dom"/>
    <property type="match status" value="1"/>
</dbReference>
<comment type="similarity">
    <text evidence="1">Belongs to the helicase family.</text>
</comment>
<protein>
    <recommendedName>
        <fullName evidence="1">ATP-dependent DNA helicase</fullName>
        <ecNumber evidence="1">5.6.2.3</ecNumber>
    </recommendedName>
</protein>
<keyword evidence="1" id="KW-0347">Helicase</keyword>
<dbReference type="Proteomes" id="UP000811609">
    <property type="component" value="Chromosome 8"/>
</dbReference>
<comment type="caution">
    <text evidence="4">The sequence shown here is derived from an EMBL/GenBank/DDBJ whole genome shotgun (WGS) entry which is preliminary data.</text>
</comment>
<dbReference type="EC" id="5.6.2.3" evidence="1"/>
<comment type="cofactor">
    <cofactor evidence="1">
        <name>Mg(2+)</name>
        <dbReference type="ChEBI" id="CHEBI:18420"/>
    </cofactor>
</comment>
<keyword evidence="5" id="KW-1185">Reference proteome</keyword>
<dbReference type="GO" id="GO:0000723">
    <property type="term" value="P:telomere maintenance"/>
    <property type="evidence" value="ECO:0007669"/>
    <property type="project" value="InterPro"/>
</dbReference>
<dbReference type="GO" id="GO:0016787">
    <property type="term" value="F:hydrolase activity"/>
    <property type="evidence" value="ECO:0007669"/>
    <property type="project" value="UniProtKB-KW"/>
</dbReference>
<proteinExistence type="inferred from homology"/>
<feature type="domain" description="DNA helicase Pif1-like 2B" evidence="3">
    <location>
        <begin position="320"/>
        <end position="363"/>
    </location>
</feature>
<feature type="domain" description="DNA helicase Pif1-like DEAD-box helicase" evidence="2">
    <location>
        <begin position="117"/>
        <end position="227"/>
    </location>
</feature>
<dbReference type="CDD" id="cd18809">
    <property type="entry name" value="SF1_C_RecD"/>
    <property type="match status" value="1"/>
</dbReference>
<dbReference type="Pfam" id="PF05970">
    <property type="entry name" value="PIF1"/>
    <property type="match status" value="1"/>
</dbReference>
<keyword evidence="1" id="KW-0547">Nucleotide-binding</keyword>
<dbReference type="InterPro" id="IPR010285">
    <property type="entry name" value="DNA_helicase_pif1-like_DEAD"/>
</dbReference>
<gene>
    <name evidence="4" type="ORF">CIPAW_08G161000</name>
</gene>
<evidence type="ECO:0000313" key="4">
    <source>
        <dbReference type="EMBL" id="KAG6645978.1"/>
    </source>
</evidence>
<evidence type="ECO:0000256" key="1">
    <source>
        <dbReference type="RuleBase" id="RU363044"/>
    </source>
</evidence>
<dbReference type="GO" id="GO:0043139">
    <property type="term" value="F:5'-3' DNA helicase activity"/>
    <property type="evidence" value="ECO:0007669"/>
    <property type="project" value="UniProtKB-EC"/>
</dbReference>
<dbReference type="GO" id="GO:0006281">
    <property type="term" value="P:DNA repair"/>
    <property type="evidence" value="ECO:0007669"/>
    <property type="project" value="UniProtKB-KW"/>
</dbReference>
<dbReference type="PANTHER" id="PTHR10492">
    <property type="match status" value="1"/>
</dbReference>
<reference evidence="4" key="1">
    <citation type="submission" date="2020-12" db="EMBL/GenBank/DDBJ databases">
        <title>WGS assembly of Carya illinoinensis cv. Pawnee.</title>
        <authorList>
            <person name="Platts A."/>
            <person name="Shu S."/>
            <person name="Wright S."/>
            <person name="Barry K."/>
            <person name="Edger P."/>
            <person name="Pires J.C."/>
            <person name="Schmutz J."/>
        </authorList>
    </citation>
    <scope>NUCLEOTIDE SEQUENCE</scope>
    <source>
        <tissue evidence="4">Leaf</tissue>
    </source>
</reference>
<name>A0A8T1PUP2_CARIL</name>
<dbReference type="GO" id="GO:0005524">
    <property type="term" value="F:ATP binding"/>
    <property type="evidence" value="ECO:0007669"/>
    <property type="project" value="UniProtKB-KW"/>
</dbReference>
<keyword evidence="1" id="KW-0067">ATP-binding</keyword>
<accession>A0A8T1PUP2</accession>
<dbReference type="AlphaFoldDB" id="A0A8T1PUP2"/>
<keyword evidence="1" id="KW-0233">DNA recombination</keyword>
<keyword evidence="1" id="KW-0234">DNA repair</keyword>
<evidence type="ECO:0000313" key="5">
    <source>
        <dbReference type="Proteomes" id="UP000811609"/>
    </source>
</evidence>
<dbReference type="GO" id="GO:0006310">
    <property type="term" value="P:DNA recombination"/>
    <property type="evidence" value="ECO:0007669"/>
    <property type="project" value="UniProtKB-KW"/>
</dbReference>